<dbReference type="Gene3D" id="3.40.50.720">
    <property type="entry name" value="NAD(P)-binding Rossmann-like Domain"/>
    <property type="match status" value="2"/>
</dbReference>
<keyword evidence="6" id="KW-0472">Membrane</keyword>
<dbReference type="CDD" id="cd08255">
    <property type="entry name" value="2-desacetyl-2-hydroxyethyl_bacteriochlorophyllide_like"/>
    <property type="match status" value="1"/>
</dbReference>
<organism evidence="8 9">
    <name type="scientific">Sphingorhabdus lacus</name>
    <dbReference type="NCBI Taxonomy" id="392610"/>
    <lineage>
        <taxon>Bacteria</taxon>
        <taxon>Pseudomonadati</taxon>
        <taxon>Pseudomonadota</taxon>
        <taxon>Alphaproteobacteria</taxon>
        <taxon>Sphingomonadales</taxon>
        <taxon>Sphingomonadaceae</taxon>
        <taxon>Sphingorhabdus</taxon>
    </lineage>
</organism>
<dbReference type="PANTHER" id="PTHR43350">
    <property type="entry name" value="NAD-DEPENDENT ALCOHOL DEHYDROGENASE"/>
    <property type="match status" value="1"/>
</dbReference>
<keyword evidence="3" id="KW-0479">Metal-binding</keyword>
<gene>
    <name evidence="8" type="ORF">EUU25_12195</name>
</gene>
<sequence>MKQIFQSLKTGAISIENVPIPMQQKGQLLIATRKTLVSAGTERMMLDFGKGNWIQKARQQPDKVKMVLDKIRTDGLSATMDSVSSKLEQPLALGYCNIGVVIGDSGTEMGYRAGDRIVSNGKHAEVVSVPKNLCAKVPDNVTDECAAFTVLGAIGLQGIRLAQPGLGECVVVIGLGLIGLITVQLLVAQGCRVLGIDFDEAKLALARQFGAETASAQDDVVTTAYSFSRGRGVDAVLIAASTRSNDPIHDAAQMCRKRGRIILIGVTGLNLSRADFFEKELSFQVSCSYGPGRYDPAYEEHGNDYPVGYVRWTEQRNFEAVLDMMATGKLNVEPLISHRFALEDAASAYDLLTSGTPSMGIILGYTSRPEEDEPLVKAQPTGLSAVLPSGRASIIMLGAGNYAGRTLAPAFAKAGAFLDTVVSANGSNAAFIGRKYGFANVGSDDLAALRSGNANIAVIATRHNLHAAQVVAALQAGKHVFCEKPLCLTVPELDLIEKQCAESPNQLLMIGFNRRFAPHIIKMKELLDSVDAPKSFIMTVNAGEIDPTHWTQDRNIGGGRIIGEACHFVDLLRFLAGATIEEVQANTLGPHPALQVRDDKCTVTMRFANGSVGTIHYLANGNKAFPKERLEVFSGGKIIALDNFLKMTGMGWSTFKSMRLLRQSKGADACVRAFVNAVEEGKCCPIPLNEVLEISRITLQIAAQLYR</sequence>
<dbReference type="AlphaFoldDB" id="A0A6I6L665"/>
<dbReference type="Pfam" id="PF01408">
    <property type="entry name" value="GFO_IDH_MocA"/>
    <property type="match status" value="1"/>
</dbReference>
<dbReference type="SUPFAM" id="SSF55347">
    <property type="entry name" value="Glyceraldehyde-3-phosphate dehydrogenase-like, C-terminal domain"/>
    <property type="match status" value="1"/>
</dbReference>
<keyword evidence="5" id="KW-0560">Oxidoreductase</keyword>
<dbReference type="InterPro" id="IPR055170">
    <property type="entry name" value="GFO_IDH_MocA-like_dom"/>
</dbReference>
<dbReference type="InterPro" id="IPR013149">
    <property type="entry name" value="ADH-like_C"/>
</dbReference>
<evidence type="ECO:0000256" key="5">
    <source>
        <dbReference type="ARBA" id="ARBA00023002"/>
    </source>
</evidence>
<evidence type="ECO:0000256" key="4">
    <source>
        <dbReference type="ARBA" id="ARBA00022833"/>
    </source>
</evidence>
<name>A0A6I6L665_9SPHN</name>
<dbReference type="InterPro" id="IPR020843">
    <property type="entry name" value="ER"/>
</dbReference>
<comment type="cofactor">
    <cofactor evidence="1">
        <name>Zn(2+)</name>
        <dbReference type="ChEBI" id="CHEBI:29105"/>
    </cofactor>
</comment>
<dbReference type="GO" id="GO:0046872">
    <property type="term" value="F:metal ion binding"/>
    <property type="evidence" value="ECO:0007669"/>
    <property type="project" value="UniProtKB-KW"/>
</dbReference>
<dbReference type="InterPro" id="IPR000683">
    <property type="entry name" value="Gfo/Idh/MocA-like_OxRdtase_N"/>
</dbReference>
<dbReference type="RefSeq" id="WP_158901360.1">
    <property type="nucleotide sequence ID" value="NZ_CP035733.1"/>
</dbReference>
<dbReference type="Pfam" id="PF00107">
    <property type="entry name" value="ADH_zinc_N"/>
    <property type="match status" value="1"/>
</dbReference>
<proteinExistence type="inferred from homology"/>
<dbReference type="GO" id="GO:0000166">
    <property type="term" value="F:nucleotide binding"/>
    <property type="evidence" value="ECO:0007669"/>
    <property type="project" value="InterPro"/>
</dbReference>
<dbReference type="EMBL" id="CP035733">
    <property type="protein sequence ID" value="QGY81309.1"/>
    <property type="molecule type" value="Genomic_DNA"/>
</dbReference>
<dbReference type="Gene3D" id="3.30.360.10">
    <property type="entry name" value="Dihydrodipicolinate Reductase, domain 2"/>
    <property type="match status" value="1"/>
</dbReference>
<dbReference type="Pfam" id="PF22725">
    <property type="entry name" value="GFO_IDH_MocA_C3"/>
    <property type="match status" value="1"/>
</dbReference>
<keyword evidence="4" id="KW-0862">Zinc</keyword>
<dbReference type="OrthoDB" id="9815825at2"/>
<dbReference type="KEGG" id="slaa:EUU25_12195"/>
<dbReference type="SUPFAM" id="SSF50129">
    <property type="entry name" value="GroES-like"/>
    <property type="match status" value="1"/>
</dbReference>
<dbReference type="Proteomes" id="UP000428803">
    <property type="component" value="Chromosome"/>
</dbReference>
<keyword evidence="6" id="KW-1133">Transmembrane helix</keyword>
<evidence type="ECO:0000313" key="8">
    <source>
        <dbReference type="EMBL" id="QGY81309.1"/>
    </source>
</evidence>
<evidence type="ECO:0000256" key="1">
    <source>
        <dbReference type="ARBA" id="ARBA00001947"/>
    </source>
</evidence>
<keyword evidence="9" id="KW-1185">Reference proteome</keyword>
<feature type="domain" description="Enoyl reductase (ER)" evidence="7">
    <location>
        <begin position="75"/>
        <end position="363"/>
    </location>
</feature>
<reference evidence="9" key="1">
    <citation type="submission" date="2019-01" db="EMBL/GenBank/DDBJ databases">
        <title>Sphingorhabdus lacus sp.nov., isolated from an oligotrophic freshwater lake.</title>
        <authorList>
            <person name="Park M."/>
        </authorList>
    </citation>
    <scope>NUCLEOTIDE SEQUENCE [LARGE SCALE GENOMIC DNA]</scope>
    <source>
        <strain evidence="9">IMCC1753</strain>
    </source>
</reference>
<keyword evidence="6" id="KW-0812">Transmembrane</keyword>
<comment type="similarity">
    <text evidence="2">Belongs to the zinc-containing alcohol dehydrogenase family.</text>
</comment>
<dbReference type="Gene3D" id="3.90.180.10">
    <property type="entry name" value="Medium-chain alcohol dehydrogenases, catalytic domain"/>
    <property type="match status" value="1"/>
</dbReference>
<dbReference type="InterPro" id="IPR011032">
    <property type="entry name" value="GroES-like_sf"/>
</dbReference>
<protein>
    <submittedName>
        <fullName evidence="8">Dehydrogenase</fullName>
    </submittedName>
</protein>
<evidence type="ECO:0000313" key="9">
    <source>
        <dbReference type="Proteomes" id="UP000428803"/>
    </source>
</evidence>
<evidence type="ECO:0000256" key="3">
    <source>
        <dbReference type="ARBA" id="ARBA00022723"/>
    </source>
</evidence>
<dbReference type="SMART" id="SM00829">
    <property type="entry name" value="PKS_ER"/>
    <property type="match status" value="1"/>
</dbReference>
<evidence type="ECO:0000256" key="2">
    <source>
        <dbReference type="ARBA" id="ARBA00008072"/>
    </source>
</evidence>
<feature type="transmembrane region" description="Helical" evidence="6">
    <location>
        <begin position="166"/>
        <end position="187"/>
    </location>
</feature>
<dbReference type="GO" id="GO:0016491">
    <property type="term" value="F:oxidoreductase activity"/>
    <property type="evidence" value="ECO:0007669"/>
    <property type="project" value="UniProtKB-KW"/>
</dbReference>
<accession>A0A6I6L665</accession>
<dbReference type="SUPFAM" id="SSF51735">
    <property type="entry name" value="NAD(P)-binding Rossmann-fold domains"/>
    <property type="match status" value="2"/>
</dbReference>
<dbReference type="InterPro" id="IPR036291">
    <property type="entry name" value="NAD(P)-bd_dom_sf"/>
</dbReference>
<dbReference type="PANTHER" id="PTHR43350:SF19">
    <property type="entry name" value="D-GULOSIDE 3-DEHYDROGENASE"/>
    <property type="match status" value="1"/>
</dbReference>
<evidence type="ECO:0000256" key="6">
    <source>
        <dbReference type="SAM" id="Phobius"/>
    </source>
</evidence>
<evidence type="ECO:0000259" key="7">
    <source>
        <dbReference type="SMART" id="SM00829"/>
    </source>
</evidence>